<reference evidence="4 5" key="2">
    <citation type="submission" date="2020-05" db="EMBL/GenBank/DDBJ databases">
        <authorList>
            <person name="Khan S.A."/>
            <person name="Jeon C.O."/>
            <person name="Chun B.H."/>
        </authorList>
    </citation>
    <scope>NUCLEOTIDE SEQUENCE [LARGE SCALE GENOMIC DNA]</scope>
    <source>
        <strain evidence="4 5">H242</strain>
    </source>
</reference>
<keyword evidence="5" id="KW-1185">Reference proteome</keyword>
<evidence type="ECO:0000256" key="1">
    <source>
        <dbReference type="ARBA" id="ARBA00022801"/>
    </source>
</evidence>
<feature type="compositionally biased region" description="Basic and acidic residues" evidence="2">
    <location>
        <begin position="130"/>
        <end position="145"/>
    </location>
</feature>
<evidence type="ECO:0000313" key="4">
    <source>
        <dbReference type="EMBL" id="QJW83795.1"/>
    </source>
</evidence>
<dbReference type="EMBL" id="CP053418">
    <property type="protein sequence ID" value="QJW83795.1"/>
    <property type="molecule type" value="Genomic_DNA"/>
</dbReference>
<evidence type="ECO:0000259" key="3">
    <source>
        <dbReference type="Pfam" id="PF00561"/>
    </source>
</evidence>
<proteinExistence type="predicted"/>
<reference evidence="4 5" key="1">
    <citation type="submission" date="2020-05" db="EMBL/GenBank/DDBJ databases">
        <title>Ramlibacter rhizophilus sp. nov., isolated from rhizosphere soil of national flower Mugunghwa from South Korea.</title>
        <authorList>
            <person name="Zheng-Fei Y."/>
            <person name="Huan T."/>
        </authorList>
    </citation>
    <scope>NUCLEOTIDE SEQUENCE [LARGE SCALE GENOMIC DNA]</scope>
    <source>
        <strain evidence="4 5">H242</strain>
    </source>
</reference>
<evidence type="ECO:0000313" key="5">
    <source>
        <dbReference type="Proteomes" id="UP000500826"/>
    </source>
</evidence>
<accession>A0ABX6P2Z8</accession>
<dbReference type="Gene3D" id="3.40.50.1820">
    <property type="entry name" value="alpha/beta hydrolase"/>
    <property type="match status" value="1"/>
</dbReference>
<feature type="compositionally biased region" description="Basic residues" evidence="2">
    <location>
        <begin position="111"/>
        <end position="121"/>
    </location>
</feature>
<protein>
    <submittedName>
        <fullName evidence="4">Alpha/beta fold hydrolase</fullName>
    </submittedName>
</protein>
<dbReference type="InterPro" id="IPR050266">
    <property type="entry name" value="AB_hydrolase_sf"/>
</dbReference>
<sequence>MPFAASGSRNIYYERHGAGPAVLFIHGAGSNAATWWQQLPAFGERHTCITMDVRCFGRSVAPLDEFALHLFVQDVLAILDQKKDRPRGDRRPVARRHDRPAAGIAPSRPRIGLRRLRHLAGHRPSGAAGHHRETATHPPRRDDRAALAGPLVPRSTSPPRRRSTRRSTTSTRARTASPRPTGARRWPPHWRRSTCCRGPRWPTSAAPRSCWWAAKTRSCRRP</sequence>
<feature type="compositionally biased region" description="Low complexity" evidence="2">
    <location>
        <begin position="166"/>
        <end position="185"/>
    </location>
</feature>
<feature type="domain" description="AB hydrolase-1" evidence="3">
    <location>
        <begin position="20"/>
        <end position="85"/>
    </location>
</feature>
<evidence type="ECO:0000256" key="2">
    <source>
        <dbReference type="SAM" id="MobiDB-lite"/>
    </source>
</evidence>
<dbReference type="InterPro" id="IPR029058">
    <property type="entry name" value="AB_hydrolase_fold"/>
</dbReference>
<dbReference type="SUPFAM" id="SSF53474">
    <property type="entry name" value="alpha/beta-Hydrolases"/>
    <property type="match status" value="1"/>
</dbReference>
<organism evidence="4 5">
    <name type="scientific">Ramlibacter terrae</name>
    <dbReference type="NCBI Taxonomy" id="2732511"/>
    <lineage>
        <taxon>Bacteria</taxon>
        <taxon>Pseudomonadati</taxon>
        <taxon>Pseudomonadota</taxon>
        <taxon>Betaproteobacteria</taxon>
        <taxon>Burkholderiales</taxon>
        <taxon>Comamonadaceae</taxon>
        <taxon>Ramlibacter</taxon>
    </lineage>
</organism>
<gene>
    <name evidence="4" type="ORF">HK414_06620</name>
</gene>
<feature type="region of interest" description="Disordered" evidence="2">
    <location>
        <begin position="83"/>
        <end position="198"/>
    </location>
</feature>
<dbReference type="Proteomes" id="UP000500826">
    <property type="component" value="Chromosome"/>
</dbReference>
<feature type="compositionally biased region" description="Basic and acidic residues" evidence="2">
    <location>
        <begin position="83"/>
        <end position="92"/>
    </location>
</feature>
<name>A0ABX6P2Z8_9BURK</name>
<dbReference type="GO" id="GO:0016787">
    <property type="term" value="F:hydrolase activity"/>
    <property type="evidence" value="ECO:0007669"/>
    <property type="project" value="UniProtKB-KW"/>
</dbReference>
<keyword evidence="1 4" id="KW-0378">Hydrolase</keyword>
<dbReference type="PANTHER" id="PTHR43798:SF31">
    <property type="entry name" value="AB HYDROLASE SUPERFAMILY PROTEIN YCLE"/>
    <property type="match status" value="1"/>
</dbReference>
<dbReference type="PANTHER" id="PTHR43798">
    <property type="entry name" value="MONOACYLGLYCEROL LIPASE"/>
    <property type="match status" value="1"/>
</dbReference>
<dbReference type="InterPro" id="IPR000073">
    <property type="entry name" value="AB_hydrolase_1"/>
</dbReference>
<dbReference type="Pfam" id="PF00561">
    <property type="entry name" value="Abhydrolase_1"/>
    <property type="match status" value="1"/>
</dbReference>